<dbReference type="Pfam" id="PF20655">
    <property type="entry name" value="Vps52_C"/>
    <property type="match status" value="1"/>
</dbReference>
<dbReference type="Proteomes" id="UP000242877">
    <property type="component" value="Unassembled WGS sequence"/>
</dbReference>
<dbReference type="PANTHER" id="PTHR14190">
    <property type="entry name" value="SUPPRESSOR OF ACTIN MUTATIONS 2/VACUOLAR PROTEIN SORTING 52"/>
    <property type="match status" value="1"/>
</dbReference>
<comment type="similarity">
    <text evidence="2">Belongs to the VPS52 family.</text>
</comment>
<keyword evidence="4" id="KW-0653">Protein transport</keyword>
<feature type="domain" description="Vps52 coiled-coil" evidence="7">
    <location>
        <begin position="149"/>
        <end position="336"/>
    </location>
</feature>
<dbReference type="InterPro" id="IPR048361">
    <property type="entry name" value="Vps52_C"/>
</dbReference>
<dbReference type="GO" id="GO:0032456">
    <property type="term" value="P:endocytic recycling"/>
    <property type="evidence" value="ECO:0007669"/>
    <property type="project" value="TreeGrafter"/>
</dbReference>
<dbReference type="PANTHER" id="PTHR14190:SF7">
    <property type="entry name" value="VACUOLAR PROTEIN SORTING-ASSOCIATED PROTEIN 52 HOMOLOG"/>
    <property type="match status" value="1"/>
</dbReference>
<feature type="domain" description="Vps52 C-terminal" evidence="8">
    <location>
        <begin position="353"/>
        <end position="688"/>
    </location>
</feature>
<dbReference type="VEuPathDB" id="FungiDB:AAP_02938"/>
<dbReference type="GO" id="GO:0042147">
    <property type="term" value="P:retrograde transport, endosome to Golgi"/>
    <property type="evidence" value="ECO:0007669"/>
    <property type="project" value="TreeGrafter"/>
</dbReference>
<dbReference type="InterPro" id="IPR048319">
    <property type="entry name" value="Vps52_CC"/>
</dbReference>
<dbReference type="Pfam" id="PF04129">
    <property type="entry name" value="Vps52_CC"/>
    <property type="match status" value="1"/>
</dbReference>
<dbReference type="GO" id="GO:0000938">
    <property type="term" value="C:GARP complex"/>
    <property type="evidence" value="ECO:0007669"/>
    <property type="project" value="TreeGrafter"/>
</dbReference>
<evidence type="ECO:0000259" key="7">
    <source>
        <dbReference type="Pfam" id="PF04129"/>
    </source>
</evidence>
<evidence type="ECO:0000313" key="9">
    <source>
        <dbReference type="EMBL" id="KZZ92283.1"/>
    </source>
</evidence>
<feature type="compositionally biased region" description="Polar residues" evidence="6">
    <location>
        <begin position="128"/>
        <end position="144"/>
    </location>
</feature>
<feature type="compositionally biased region" description="Pro residues" evidence="6">
    <location>
        <begin position="10"/>
        <end position="24"/>
    </location>
</feature>
<accession>A0A162IEJ1</accession>
<evidence type="ECO:0000256" key="3">
    <source>
        <dbReference type="ARBA" id="ARBA00022448"/>
    </source>
</evidence>
<gene>
    <name evidence="9" type="ORF">AAP_02938</name>
</gene>
<evidence type="ECO:0000313" key="10">
    <source>
        <dbReference type="Proteomes" id="UP000242877"/>
    </source>
</evidence>
<feature type="region of interest" description="Disordered" evidence="6">
    <location>
        <begin position="113"/>
        <end position="144"/>
    </location>
</feature>
<dbReference type="GO" id="GO:0019905">
    <property type="term" value="F:syntaxin binding"/>
    <property type="evidence" value="ECO:0007669"/>
    <property type="project" value="TreeGrafter"/>
</dbReference>
<comment type="caution">
    <text evidence="9">The sequence shown here is derived from an EMBL/GenBank/DDBJ whole genome shotgun (WGS) entry which is preliminary data.</text>
</comment>
<evidence type="ECO:0000256" key="5">
    <source>
        <dbReference type="ARBA" id="ARBA00023034"/>
    </source>
</evidence>
<dbReference type="EMBL" id="AZGZ01000011">
    <property type="protein sequence ID" value="KZZ92283.1"/>
    <property type="molecule type" value="Genomic_DNA"/>
</dbReference>
<feature type="compositionally biased region" description="Basic and acidic residues" evidence="6">
    <location>
        <begin position="60"/>
        <end position="70"/>
    </location>
</feature>
<proteinExistence type="inferred from homology"/>
<evidence type="ECO:0000256" key="4">
    <source>
        <dbReference type="ARBA" id="ARBA00022927"/>
    </source>
</evidence>
<evidence type="ECO:0000256" key="2">
    <source>
        <dbReference type="ARBA" id="ARBA00008180"/>
    </source>
</evidence>
<feature type="compositionally biased region" description="Basic residues" evidence="6">
    <location>
        <begin position="29"/>
        <end position="38"/>
    </location>
</feature>
<name>A0A162IEJ1_9EURO</name>
<reference evidence="9 10" key="1">
    <citation type="journal article" date="2016" name="Genome Biol. Evol.">
        <title>Divergent and convergent evolution of fungal pathogenicity.</title>
        <authorList>
            <person name="Shang Y."/>
            <person name="Xiao G."/>
            <person name="Zheng P."/>
            <person name="Cen K."/>
            <person name="Zhan S."/>
            <person name="Wang C."/>
        </authorList>
    </citation>
    <scope>NUCLEOTIDE SEQUENCE [LARGE SCALE GENOMIC DNA]</scope>
    <source>
        <strain evidence="9 10">ARSEF 7405</strain>
    </source>
</reference>
<organism evidence="9 10">
    <name type="scientific">Ascosphaera apis ARSEF 7405</name>
    <dbReference type="NCBI Taxonomy" id="392613"/>
    <lineage>
        <taxon>Eukaryota</taxon>
        <taxon>Fungi</taxon>
        <taxon>Dikarya</taxon>
        <taxon>Ascomycota</taxon>
        <taxon>Pezizomycotina</taxon>
        <taxon>Eurotiomycetes</taxon>
        <taxon>Eurotiomycetidae</taxon>
        <taxon>Onygenales</taxon>
        <taxon>Ascosphaeraceae</taxon>
        <taxon>Ascosphaera</taxon>
    </lineage>
</organism>
<dbReference type="GO" id="GO:0015031">
    <property type="term" value="P:protein transport"/>
    <property type="evidence" value="ECO:0007669"/>
    <property type="project" value="UniProtKB-KW"/>
</dbReference>
<dbReference type="GO" id="GO:0005829">
    <property type="term" value="C:cytosol"/>
    <property type="evidence" value="ECO:0007669"/>
    <property type="project" value="GOC"/>
</dbReference>
<dbReference type="OrthoDB" id="19482at2759"/>
<keyword evidence="3" id="KW-0813">Transport</keyword>
<feature type="region of interest" description="Disordered" evidence="6">
    <location>
        <begin position="1"/>
        <end position="91"/>
    </location>
</feature>
<comment type="subcellular location">
    <subcellularLocation>
        <location evidence="1">Golgi apparatus</location>
        <location evidence="1">trans-Golgi network</location>
    </subcellularLocation>
</comment>
<dbReference type="AlphaFoldDB" id="A0A162IEJ1"/>
<evidence type="ECO:0000259" key="8">
    <source>
        <dbReference type="Pfam" id="PF20655"/>
    </source>
</evidence>
<evidence type="ECO:0000256" key="1">
    <source>
        <dbReference type="ARBA" id="ARBA00004601"/>
    </source>
</evidence>
<dbReference type="InterPro" id="IPR007258">
    <property type="entry name" value="Vps52"/>
</dbReference>
<feature type="compositionally biased region" description="Basic and acidic residues" evidence="6">
    <location>
        <begin position="113"/>
        <end position="122"/>
    </location>
</feature>
<evidence type="ECO:0000256" key="6">
    <source>
        <dbReference type="SAM" id="MobiDB-lite"/>
    </source>
</evidence>
<keyword evidence="5" id="KW-0333">Golgi apparatus</keyword>
<protein>
    <submittedName>
        <fullName evidence="9">Vps52 / Sac2 family protein</fullName>
    </submittedName>
</protein>
<keyword evidence="10" id="KW-1185">Reference proteome</keyword>
<sequence length="697" mass="77115">MNMRTADRLPPTPSLTPSPSPGHPLPQRHSSHTHRRNLSRPFHEAIDVPPQTDPLKVLRKIIDKRDDKRRPSSHPPPASPVKGPDSKATGAEKPPILIESIDFGSLSLEEFAKQAEGEDGKHRLSRSVDGQPQTQTQSQSIESYNTQRQRFQALHDAISSANSVLQSVESYLVSFQTDLGHVSAEIESLQSRSTALNSQLENRRNLERLLGPAVQNIIVSPASVQAITNGHVDRAFVKALAELEDRARYIDKVENSGDVARSGDETGNNAESSGKANTIKAIEDVKPLIEGLRVKAVEKIRDYLVAQIKTLRSPNINAQLIQQNTLLRYKEIFAYLHRNHAQLAADLTQAYVNTMRWYYSSLFQRYIQAMEAIKLFSFDRNDLIGVDPAVIQKSVFQTPRLTTHDPFTLGRRIDILRTHNNMAIGSQLAEADKTQHGIEVPFRNFTLALIDNISAEYSFLSEFFAPALSYHQISRRATETFEPVLSAGQVLVKGLVETCMDCLGILLCVRLNQHFAFELQRRRCPVADGWINGVNMMLWPRFQIVMDMHCDSLRKATASVATNSTRGAFLASSLLSGSGNGSGLSGSGGNDIMAASTAPHLFTQRFGQFLQGVLMLSSEAGDDEPVSVSLGRLRGEYDALVGKLSKACAGGDGKRRERFLVNNYSLVLTIISDTQGKLASEQKEHLTKMMNEAGGRR</sequence>
<dbReference type="GO" id="GO:0006896">
    <property type="term" value="P:Golgi to vacuole transport"/>
    <property type="evidence" value="ECO:0007669"/>
    <property type="project" value="TreeGrafter"/>
</dbReference>